<protein>
    <recommendedName>
        <fullName evidence="7">WD40 repeat-like protein</fullName>
    </recommendedName>
</protein>
<feature type="region of interest" description="Disordered" evidence="4">
    <location>
        <begin position="332"/>
        <end position="378"/>
    </location>
</feature>
<dbReference type="OrthoDB" id="25131at2759"/>
<comment type="caution">
    <text evidence="5">The sequence shown here is derived from an EMBL/GenBank/DDBJ whole genome shotgun (WGS) entry which is preliminary data.</text>
</comment>
<feature type="repeat" description="WD" evidence="3">
    <location>
        <begin position="157"/>
        <end position="199"/>
    </location>
</feature>
<dbReference type="PROSITE" id="PS00678">
    <property type="entry name" value="WD_REPEATS_1"/>
    <property type="match status" value="1"/>
</dbReference>
<evidence type="ECO:0000256" key="4">
    <source>
        <dbReference type="SAM" id="MobiDB-lite"/>
    </source>
</evidence>
<dbReference type="PANTHER" id="PTHR22889:SF0">
    <property type="entry name" value="WD REPEAT-CONTAINING PROTEIN 89"/>
    <property type="match status" value="1"/>
</dbReference>
<dbReference type="InterPro" id="IPR015943">
    <property type="entry name" value="WD40/YVTN_repeat-like_dom_sf"/>
</dbReference>
<dbReference type="PROSITE" id="PS50082">
    <property type="entry name" value="WD_REPEATS_2"/>
    <property type="match status" value="2"/>
</dbReference>
<gene>
    <name evidence="5" type="ORF">H4219_003357</name>
</gene>
<dbReference type="PROSITE" id="PS50294">
    <property type="entry name" value="WD_REPEATS_REGION"/>
    <property type="match status" value="1"/>
</dbReference>
<dbReference type="EMBL" id="JANBPU010000079">
    <property type="protein sequence ID" value="KAJ1917167.1"/>
    <property type="molecule type" value="Genomic_DNA"/>
</dbReference>
<dbReference type="SUPFAM" id="SSF50978">
    <property type="entry name" value="WD40 repeat-like"/>
    <property type="match status" value="1"/>
</dbReference>
<dbReference type="SMART" id="SM00320">
    <property type="entry name" value="WD40"/>
    <property type="match status" value="4"/>
</dbReference>
<keyword evidence="2" id="KW-0677">Repeat</keyword>
<dbReference type="Proteomes" id="UP001150538">
    <property type="component" value="Unassembled WGS sequence"/>
</dbReference>
<evidence type="ECO:0000313" key="6">
    <source>
        <dbReference type="Proteomes" id="UP001150538"/>
    </source>
</evidence>
<accession>A0A9W8A4D8</accession>
<evidence type="ECO:0000256" key="2">
    <source>
        <dbReference type="ARBA" id="ARBA00022737"/>
    </source>
</evidence>
<feature type="repeat" description="WD" evidence="3">
    <location>
        <begin position="68"/>
        <end position="108"/>
    </location>
</feature>
<dbReference type="Pfam" id="PF00400">
    <property type="entry name" value="WD40"/>
    <property type="match status" value="2"/>
</dbReference>
<dbReference type="PANTHER" id="PTHR22889">
    <property type="entry name" value="WD REPEAT-CONTAINING PROTEIN 89"/>
    <property type="match status" value="1"/>
</dbReference>
<dbReference type="InterPro" id="IPR001680">
    <property type="entry name" value="WD40_rpt"/>
</dbReference>
<dbReference type="InterPro" id="IPR039328">
    <property type="entry name" value="WDR89"/>
</dbReference>
<dbReference type="Gene3D" id="2.130.10.10">
    <property type="entry name" value="YVTN repeat-like/Quinoprotein amine dehydrogenase"/>
    <property type="match status" value="1"/>
</dbReference>
<organism evidence="5 6">
    <name type="scientific">Mycoemilia scoparia</name>
    <dbReference type="NCBI Taxonomy" id="417184"/>
    <lineage>
        <taxon>Eukaryota</taxon>
        <taxon>Fungi</taxon>
        <taxon>Fungi incertae sedis</taxon>
        <taxon>Zoopagomycota</taxon>
        <taxon>Kickxellomycotina</taxon>
        <taxon>Kickxellomycetes</taxon>
        <taxon>Kickxellales</taxon>
        <taxon>Kickxellaceae</taxon>
        <taxon>Mycoemilia</taxon>
    </lineage>
</organism>
<dbReference type="InterPro" id="IPR036322">
    <property type="entry name" value="WD40_repeat_dom_sf"/>
</dbReference>
<evidence type="ECO:0000313" key="5">
    <source>
        <dbReference type="EMBL" id="KAJ1917167.1"/>
    </source>
</evidence>
<dbReference type="InterPro" id="IPR019775">
    <property type="entry name" value="WD40_repeat_CS"/>
</dbReference>
<reference evidence="5" key="1">
    <citation type="submission" date="2022-07" db="EMBL/GenBank/DDBJ databases">
        <title>Phylogenomic reconstructions and comparative analyses of Kickxellomycotina fungi.</title>
        <authorList>
            <person name="Reynolds N.K."/>
            <person name="Stajich J.E."/>
            <person name="Barry K."/>
            <person name="Grigoriev I.V."/>
            <person name="Crous P."/>
            <person name="Smith M.E."/>
        </authorList>
    </citation>
    <scope>NUCLEOTIDE SEQUENCE</scope>
    <source>
        <strain evidence="5">NBRC 100468</strain>
    </source>
</reference>
<evidence type="ECO:0008006" key="7">
    <source>
        <dbReference type="Google" id="ProtNLM"/>
    </source>
</evidence>
<dbReference type="AlphaFoldDB" id="A0A9W8A4D8"/>
<evidence type="ECO:0000256" key="3">
    <source>
        <dbReference type="PROSITE-ProRule" id="PRU00221"/>
    </source>
</evidence>
<name>A0A9W8A4D8_9FUNG</name>
<keyword evidence="1 3" id="KW-0853">WD repeat</keyword>
<sequence>MQRPPIQAPGDSCAKPYLKSSVPFSLKPRETTEYVYNIVATGHGIAATGSTHRVNLYDASRLERKRTVGYHNDTITSIKSIDENTLVTGSKDQSILVWDLRTNLNQASQQFKATKPVLSFDASPGLNLLAAGTIWDVMESSLQFWDFRTSKALHAFVSSHSNDITSLQFSPQSPGQLLSSSTDGLLCLFDARQSDEDEALITSANINASISRANYTGANYDRIFAMTDMETLSIWTHELDPIVDFGDMRILDQPGFELDYMISGSYDANTDRFLVSMGSNGGNVYVLAVDADSINPCWIMEGGHTEIVRDIILDVASGTAITCGEDGLLSAWSSSPHNPVDDPAMSSRNHQTPEKKSRQQPSGHGTAAGNTHARFTPY</sequence>
<proteinExistence type="predicted"/>
<evidence type="ECO:0000256" key="1">
    <source>
        <dbReference type="ARBA" id="ARBA00022574"/>
    </source>
</evidence>
<keyword evidence="6" id="KW-1185">Reference proteome</keyword>